<reference evidence="1" key="1">
    <citation type="submission" date="2021-03" db="EMBL/GenBank/DDBJ databases">
        <title>Genome sequencing and assembly of Tianweitania sediminis.</title>
        <authorList>
            <person name="Chhetri G."/>
        </authorList>
    </citation>
    <scope>NUCLEOTIDE SEQUENCE</scope>
    <source>
        <strain evidence="1">Z8</strain>
    </source>
</reference>
<protein>
    <submittedName>
        <fullName evidence="1">DUF982 domain-containing protein</fullName>
    </submittedName>
</protein>
<dbReference type="Proteomes" id="UP000666240">
    <property type="component" value="Unassembled WGS sequence"/>
</dbReference>
<keyword evidence="2" id="KW-1185">Reference proteome</keyword>
<evidence type="ECO:0000313" key="1">
    <source>
        <dbReference type="EMBL" id="MBP0441355.1"/>
    </source>
</evidence>
<dbReference type="Pfam" id="PF06169">
    <property type="entry name" value="DUF982"/>
    <property type="match status" value="1"/>
</dbReference>
<accession>A0A8J7R9J8</accession>
<evidence type="ECO:0000313" key="2">
    <source>
        <dbReference type="Proteomes" id="UP000666240"/>
    </source>
</evidence>
<comment type="caution">
    <text evidence="1">The sequence shown here is derived from an EMBL/GenBank/DDBJ whole genome shotgun (WGS) entry which is preliminary data.</text>
</comment>
<organism evidence="1 2">
    <name type="scientific">Tianweitania sediminis</name>
    <dbReference type="NCBI Taxonomy" id="1502156"/>
    <lineage>
        <taxon>Bacteria</taxon>
        <taxon>Pseudomonadati</taxon>
        <taxon>Pseudomonadota</taxon>
        <taxon>Alphaproteobacteria</taxon>
        <taxon>Hyphomicrobiales</taxon>
        <taxon>Phyllobacteriaceae</taxon>
        <taxon>Tianweitania</taxon>
    </lineage>
</organism>
<name>A0A8J7R9J8_9HYPH</name>
<sequence>MHDLRFEQPVSIFVGLGFPSSIESVEDAYRILNDWDGRRGPAHSAALNACRAAIHGEIEPETVRGIFTAFAKAHGIIVPDAVGAETLGSSNRLSS</sequence>
<dbReference type="InterPro" id="IPR010385">
    <property type="entry name" value="DUF982"/>
</dbReference>
<dbReference type="AlphaFoldDB" id="A0A8J7R9J8"/>
<proteinExistence type="predicted"/>
<dbReference type="RefSeq" id="WP_209337380.1">
    <property type="nucleotide sequence ID" value="NZ_JAGIYY010000013.1"/>
</dbReference>
<gene>
    <name evidence="1" type="ORF">J5Y06_22150</name>
</gene>
<dbReference type="Gene3D" id="6.10.250.730">
    <property type="match status" value="1"/>
</dbReference>
<dbReference type="EMBL" id="JAGIYY010000013">
    <property type="protein sequence ID" value="MBP0441355.1"/>
    <property type="molecule type" value="Genomic_DNA"/>
</dbReference>